<keyword evidence="4" id="KW-0997">Cell inner membrane</keyword>
<keyword evidence="6 9" id="KW-1133">Transmembrane helix</keyword>
<evidence type="ECO:0000256" key="7">
    <source>
        <dbReference type="ARBA" id="ARBA00023136"/>
    </source>
</evidence>
<organism evidence="11 12">
    <name type="scientific">Salipaludibacillus neizhouensis</name>
    <dbReference type="NCBI Taxonomy" id="885475"/>
    <lineage>
        <taxon>Bacteria</taxon>
        <taxon>Bacillati</taxon>
        <taxon>Bacillota</taxon>
        <taxon>Bacilli</taxon>
        <taxon>Bacillales</taxon>
        <taxon>Bacillaceae</taxon>
    </lineage>
</organism>
<sequence length="158" mass="17870">MIKKWFNAIDDGASTFALFGIIILTGINVFSRYVLNNSLPWIEEIAIGLFVWFVFVGMSSAMKEDKHIGVDFFVKKMPRQIRIIGFIIRAVAIYYVLFYVFIYLGYDLMKTSKITPILGISYKIINLAVPIGGLLTVIHFTKVLVKSFPIEFGKEGGS</sequence>
<dbReference type="InterPro" id="IPR007387">
    <property type="entry name" value="TRAP_DctQ"/>
</dbReference>
<evidence type="ECO:0000313" key="11">
    <source>
        <dbReference type="EMBL" id="RKL66512.1"/>
    </source>
</evidence>
<keyword evidence="12" id="KW-1185">Reference proteome</keyword>
<evidence type="ECO:0000256" key="5">
    <source>
        <dbReference type="ARBA" id="ARBA00022692"/>
    </source>
</evidence>
<dbReference type="InterPro" id="IPR055348">
    <property type="entry name" value="DctQ"/>
</dbReference>
<evidence type="ECO:0000259" key="10">
    <source>
        <dbReference type="Pfam" id="PF04290"/>
    </source>
</evidence>
<dbReference type="PANTHER" id="PTHR35011:SF2">
    <property type="entry name" value="2,3-DIKETO-L-GULONATE TRAP TRANSPORTER SMALL PERMEASE PROTEIN YIAM"/>
    <property type="match status" value="1"/>
</dbReference>
<dbReference type="OrthoDB" id="9815614at2"/>
<dbReference type="EMBL" id="PDOE01000006">
    <property type="protein sequence ID" value="RKL66512.1"/>
    <property type="molecule type" value="Genomic_DNA"/>
</dbReference>
<dbReference type="AlphaFoldDB" id="A0A3A9K7K9"/>
<evidence type="ECO:0000256" key="4">
    <source>
        <dbReference type="ARBA" id="ARBA00022519"/>
    </source>
</evidence>
<proteinExistence type="inferred from homology"/>
<dbReference type="Proteomes" id="UP000281498">
    <property type="component" value="Unassembled WGS sequence"/>
</dbReference>
<dbReference type="GO" id="GO:0022857">
    <property type="term" value="F:transmembrane transporter activity"/>
    <property type="evidence" value="ECO:0007669"/>
    <property type="project" value="TreeGrafter"/>
</dbReference>
<dbReference type="PANTHER" id="PTHR35011">
    <property type="entry name" value="2,3-DIKETO-L-GULONATE TRAP TRANSPORTER SMALL PERMEASE PROTEIN YIAM"/>
    <property type="match status" value="1"/>
</dbReference>
<evidence type="ECO:0000256" key="1">
    <source>
        <dbReference type="ARBA" id="ARBA00004429"/>
    </source>
</evidence>
<feature type="transmembrane region" description="Helical" evidence="9">
    <location>
        <begin position="83"/>
        <end position="104"/>
    </location>
</feature>
<dbReference type="GO" id="GO:0005886">
    <property type="term" value="C:plasma membrane"/>
    <property type="evidence" value="ECO:0007669"/>
    <property type="project" value="UniProtKB-SubCell"/>
</dbReference>
<comment type="similarity">
    <text evidence="8">Belongs to the TRAP transporter small permease family.</text>
</comment>
<comment type="subcellular location">
    <subcellularLocation>
        <location evidence="1">Cell inner membrane</location>
        <topology evidence="1">Multi-pass membrane protein</topology>
    </subcellularLocation>
</comment>
<keyword evidence="5 9" id="KW-0812">Transmembrane</keyword>
<accession>A0A3A9K7K9</accession>
<dbReference type="Pfam" id="PF04290">
    <property type="entry name" value="DctQ"/>
    <property type="match status" value="1"/>
</dbReference>
<keyword evidence="2" id="KW-0813">Transport</keyword>
<gene>
    <name evidence="11" type="ORF">CR203_14540</name>
</gene>
<keyword evidence="3" id="KW-1003">Cell membrane</keyword>
<protein>
    <submittedName>
        <fullName evidence="11">C4-dicarboxylate ABC transporter permease</fullName>
    </submittedName>
</protein>
<keyword evidence="7 9" id="KW-0472">Membrane</keyword>
<feature type="transmembrane region" description="Helical" evidence="9">
    <location>
        <begin position="12"/>
        <end position="35"/>
    </location>
</feature>
<evidence type="ECO:0000256" key="6">
    <source>
        <dbReference type="ARBA" id="ARBA00022989"/>
    </source>
</evidence>
<dbReference type="RefSeq" id="WP_110935792.1">
    <property type="nucleotide sequence ID" value="NZ_KZ614146.1"/>
</dbReference>
<evidence type="ECO:0000256" key="3">
    <source>
        <dbReference type="ARBA" id="ARBA00022475"/>
    </source>
</evidence>
<feature type="transmembrane region" description="Helical" evidence="9">
    <location>
        <begin position="124"/>
        <end position="145"/>
    </location>
</feature>
<evidence type="ECO:0000256" key="8">
    <source>
        <dbReference type="ARBA" id="ARBA00038436"/>
    </source>
</evidence>
<name>A0A3A9K7K9_9BACI</name>
<feature type="transmembrane region" description="Helical" evidence="9">
    <location>
        <begin position="41"/>
        <end position="62"/>
    </location>
</feature>
<feature type="domain" description="Tripartite ATP-independent periplasmic transporters DctQ component" evidence="10">
    <location>
        <begin position="21"/>
        <end position="147"/>
    </location>
</feature>
<evidence type="ECO:0000313" key="12">
    <source>
        <dbReference type="Proteomes" id="UP000281498"/>
    </source>
</evidence>
<comment type="caution">
    <text evidence="11">The sequence shown here is derived from an EMBL/GenBank/DDBJ whole genome shotgun (WGS) entry which is preliminary data.</text>
</comment>
<dbReference type="GO" id="GO:0015740">
    <property type="term" value="P:C4-dicarboxylate transport"/>
    <property type="evidence" value="ECO:0007669"/>
    <property type="project" value="TreeGrafter"/>
</dbReference>
<evidence type="ECO:0000256" key="9">
    <source>
        <dbReference type="SAM" id="Phobius"/>
    </source>
</evidence>
<reference evidence="11 12" key="1">
    <citation type="submission" date="2017-10" db="EMBL/GenBank/DDBJ databases">
        <title>Bacillus sp. nov., a halophilic bacterium isolated from a Keqin Lake.</title>
        <authorList>
            <person name="Wang H."/>
        </authorList>
    </citation>
    <scope>NUCLEOTIDE SEQUENCE [LARGE SCALE GENOMIC DNA]</scope>
    <source>
        <strain evidence="11 12">KCTC 13187</strain>
    </source>
</reference>
<evidence type="ECO:0000256" key="2">
    <source>
        <dbReference type="ARBA" id="ARBA00022448"/>
    </source>
</evidence>